<dbReference type="PANTHER" id="PTHR23518">
    <property type="entry name" value="C-METHYLTRANSFERASE"/>
    <property type="match status" value="1"/>
</dbReference>
<evidence type="ECO:0000256" key="1">
    <source>
        <dbReference type="ARBA" id="ARBA00022692"/>
    </source>
</evidence>
<dbReference type="InterPro" id="IPR036259">
    <property type="entry name" value="MFS_trans_sf"/>
</dbReference>
<dbReference type="EMBL" id="BMDW01000024">
    <property type="protein sequence ID" value="GGA58869.1"/>
    <property type="molecule type" value="Genomic_DNA"/>
</dbReference>
<evidence type="ECO:0000256" key="2">
    <source>
        <dbReference type="ARBA" id="ARBA00022989"/>
    </source>
</evidence>
<dbReference type="PROSITE" id="PS50850">
    <property type="entry name" value="MFS"/>
    <property type="match status" value="1"/>
</dbReference>
<sequence>MKPLVTAVPRTVWMLGFVSLFMDLSSEIIHALLPLFLTTTLGVSVAIVGAIDGVAEATASITKVFSGYISDRIGKRRPLILMGYGLAALTKPLFALAGTAPVVLGARFADRIGKGLRGAPRDALVADVTPAEIRGKAFGLRQSLDTIGAFAGPLLAVGLMVVFTNDIRSVFWFATIPAAIAVLLVVVGIEDAKPIGDGEPVRPPIRFVDLKRLARPFWELVFVGVVFTLARFSEAFLILKANAEGLPLALAPLVLVAMNIIYALGAYPAGKLSDRVSARAILAAGMTCLIFADLALAILHGIGGAFVGIGLWGAHMALTQGLFAKLVADNSAPELRGSAYGLFNLTTGFTMLLASVIAGVVWDRFGADATFFVGGAFALLAMVLLFVRRGPKARARELPGER</sequence>
<dbReference type="PANTHER" id="PTHR23518:SF2">
    <property type="entry name" value="MAJOR FACILITATOR SUPERFAMILY TRANSPORTER"/>
    <property type="match status" value="1"/>
</dbReference>
<keyword evidence="2 4" id="KW-1133">Transmembrane helix</keyword>
<reference evidence="7" key="1">
    <citation type="journal article" date="2019" name="Int. J. Syst. Evol. Microbiol.">
        <title>The Global Catalogue of Microorganisms (GCM) 10K type strain sequencing project: providing services to taxonomists for standard genome sequencing and annotation.</title>
        <authorList>
            <consortium name="The Broad Institute Genomics Platform"/>
            <consortium name="The Broad Institute Genome Sequencing Center for Infectious Disease"/>
            <person name="Wu L."/>
            <person name="Ma J."/>
        </authorList>
    </citation>
    <scope>NUCLEOTIDE SEQUENCE [LARGE SCALE GENOMIC DNA]</scope>
    <source>
        <strain evidence="7">CGMCC 1.10106</strain>
    </source>
</reference>
<dbReference type="Pfam" id="PF07690">
    <property type="entry name" value="MFS_1"/>
    <property type="match status" value="1"/>
</dbReference>
<dbReference type="Proteomes" id="UP000618591">
    <property type="component" value="Unassembled WGS sequence"/>
</dbReference>
<dbReference type="CDD" id="cd17370">
    <property type="entry name" value="MFS_MJ1317_like"/>
    <property type="match status" value="1"/>
</dbReference>
<evidence type="ECO:0000313" key="7">
    <source>
        <dbReference type="Proteomes" id="UP000618591"/>
    </source>
</evidence>
<evidence type="ECO:0000256" key="3">
    <source>
        <dbReference type="ARBA" id="ARBA00023136"/>
    </source>
</evidence>
<feature type="domain" description="Major facilitator superfamily (MFS) profile" evidence="5">
    <location>
        <begin position="11"/>
        <end position="393"/>
    </location>
</feature>
<dbReference type="InterPro" id="IPR020846">
    <property type="entry name" value="MFS_dom"/>
</dbReference>
<feature type="transmembrane region" description="Helical" evidence="4">
    <location>
        <begin position="305"/>
        <end position="328"/>
    </location>
</feature>
<dbReference type="InterPro" id="IPR011701">
    <property type="entry name" value="MFS"/>
</dbReference>
<dbReference type="SUPFAM" id="SSF103473">
    <property type="entry name" value="MFS general substrate transporter"/>
    <property type="match status" value="1"/>
</dbReference>
<evidence type="ECO:0000259" key="5">
    <source>
        <dbReference type="PROSITE" id="PS50850"/>
    </source>
</evidence>
<feature type="transmembrane region" description="Helical" evidence="4">
    <location>
        <begin position="144"/>
        <end position="164"/>
    </location>
</feature>
<comment type="caution">
    <text evidence="6">The sequence shown here is derived from an EMBL/GenBank/DDBJ whole genome shotgun (WGS) entry which is preliminary data.</text>
</comment>
<dbReference type="Gene3D" id="1.20.1250.20">
    <property type="entry name" value="MFS general substrate transporter like domains"/>
    <property type="match status" value="2"/>
</dbReference>
<protein>
    <submittedName>
        <fullName evidence="6">MFS transporter</fullName>
    </submittedName>
</protein>
<evidence type="ECO:0000313" key="6">
    <source>
        <dbReference type="EMBL" id="GGA58869.1"/>
    </source>
</evidence>
<accession>A0ABQ1H505</accession>
<keyword evidence="1 4" id="KW-0812">Transmembrane</keyword>
<feature type="transmembrane region" description="Helical" evidence="4">
    <location>
        <begin position="245"/>
        <end position="264"/>
    </location>
</feature>
<organism evidence="6 7">
    <name type="scientific">Sphingomonas psychrolutea</name>
    <dbReference type="NCBI Taxonomy" id="1259676"/>
    <lineage>
        <taxon>Bacteria</taxon>
        <taxon>Pseudomonadati</taxon>
        <taxon>Pseudomonadota</taxon>
        <taxon>Alphaproteobacteria</taxon>
        <taxon>Sphingomonadales</taxon>
        <taxon>Sphingomonadaceae</taxon>
        <taxon>Sphingomonas</taxon>
    </lineage>
</organism>
<keyword evidence="7" id="KW-1185">Reference proteome</keyword>
<keyword evidence="3 4" id="KW-0472">Membrane</keyword>
<feature type="transmembrane region" description="Helical" evidence="4">
    <location>
        <begin position="170"/>
        <end position="189"/>
    </location>
</feature>
<feature type="transmembrane region" description="Helical" evidence="4">
    <location>
        <begin position="368"/>
        <end position="387"/>
    </location>
</feature>
<feature type="transmembrane region" description="Helical" evidence="4">
    <location>
        <begin position="220"/>
        <end position="239"/>
    </location>
</feature>
<feature type="transmembrane region" description="Helical" evidence="4">
    <location>
        <begin position="340"/>
        <end position="362"/>
    </location>
</feature>
<gene>
    <name evidence="6" type="ORF">GCM10011395_31430</name>
</gene>
<evidence type="ECO:0000256" key="4">
    <source>
        <dbReference type="SAM" id="Phobius"/>
    </source>
</evidence>
<proteinExistence type="predicted"/>
<name>A0ABQ1H505_9SPHN</name>
<feature type="transmembrane region" description="Helical" evidence="4">
    <location>
        <begin position="81"/>
        <end position="104"/>
    </location>
</feature>
<dbReference type="RefSeq" id="WP_188449165.1">
    <property type="nucleotide sequence ID" value="NZ_BMDW01000024.1"/>
</dbReference>